<protein>
    <submittedName>
        <fullName evidence="1">Uncharacterized protein</fullName>
    </submittedName>
</protein>
<feature type="non-terminal residue" evidence="1">
    <location>
        <position position="1"/>
    </location>
</feature>
<comment type="caution">
    <text evidence="1">The sequence shown here is derived from an EMBL/GenBank/DDBJ whole genome shotgun (WGS) entry which is preliminary data.</text>
</comment>
<keyword evidence="2" id="KW-1185">Reference proteome</keyword>
<accession>A0ABN8SVL6</accession>
<organism evidence="1 2">
    <name type="scientific">Porites evermanni</name>
    <dbReference type="NCBI Taxonomy" id="104178"/>
    <lineage>
        <taxon>Eukaryota</taxon>
        <taxon>Metazoa</taxon>
        <taxon>Cnidaria</taxon>
        <taxon>Anthozoa</taxon>
        <taxon>Hexacorallia</taxon>
        <taxon>Scleractinia</taxon>
        <taxon>Fungiina</taxon>
        <taxon>Poritidae</taxon>
        <taxon>Porites</taxon>
    </lineage>
</organism>
<feature type="non-terminal residue" evidence="1">
    <location>
        <position position="66"/>
    </location>
</feature>
<evidence type="ECO:0000313" key="1">
    <source>
        <dbReference type="EMBL" id="CAH3195190.1"/>
    </source>
</evidence>
<name>A0ABN8SVL6_9CNID</name>
<reference evidence="1 2" key="1">
    <citation type="submission" date="2022-05" db="EMBL/GenBank/DDBJ databases">
        <authorList>
            <consortium name="Genoscope - CEA"/>
            <person name="William W."/>
        </authorList>
    </citation>
    <scope>NUCLEOTIDE SEQUENCE [LARGE SCALE GENOMIC DNA]</scope>
</reference>
<dbReference type="Proteomes" id="UP001159427">
    <property type="component" value="Unassembled WGS sequence"/>
</dbReference>
<sequence>ELLLEYILIPDEWIPMAYARLSELTAQEIPIEINQDTGSDEVNDLHSDTFTTEEMQAVNEMERMAL</sequence>
<proteinExistence type="predicted"/>
<evidence type="ECO:0000313" key="2">
    <source>
        <dbReference type="Proteomes" id="UP001159427"/>
    </source>
</evidence>
<dbReference type="EMBL" id="CALNXI010004149">
    <property type="protein sequence ID" value="CAH3195190.1"/>
    <property type="molecule type" value="Genomic_DNA"/>
</dbReference>
<gene>
    <name evidence="1" type="ORF">PEVE_00029612</name>
</gene>